<evidence type="ECO:0000256" key="1">
    <source>
        <dbReference type="SAM" id="MobiDB-lite"/>
    </source>
</evidence>
<proteinExistence type="predicted"/>
<evidence type="ECO:0000313" key="3">
    <source>
        <dbReference type="Proteomes" id="UP000838412"/>
    </source>
</evidence>
<dbReference type="OrthoDB" id="413122at2759"/>
<organism evidence="2 3">
    <name type="scientific">Branchiostoma lanceolatum</name>
    <name type="common">Common lancelet</name>
    <name type="synonym">Amphioxus lanceolatum</name>
    <dbReference type="NCBI Taxonomy" id="7740"/>
    <lineage>
        <taxon>Eukaryota</taxon>
        <taxon>Metazoa</taxon>
        <taxon>Chordata</taxon>
        <taxon>Cephalochordata</taxon>
        <taxon>Leptocardii</taxon>
        <taxon>Amphioxiformes</taxon>
        <taxon>Branchiostomatidae</taxon>
        <taxon>Branchiostoma</taxon>
    </lineage>
</organism>
<name>A0A8J9Z782_BRALA</name>
<dbReference type="Proteomes" id="UP000838412">
    <property type="component" value="Chromosome 16"/>
</dbReference>
<protein>
    <submittedName>
        <fullName evidence="2">Hypp8268 protein</fullName>
    </submittedName>
</protein>
<dbReference type="EMBL" id="OV696701">
    <property type="protein sequence ID" value="CAH1248581.1"/>
    <property type="molecule type" value="Genomic_DNA"/>
</dbReference>
<feature type="compositionally biased region" description="Basic residues" evidence="1">
    <location>
        <begin position="20"/>
        <end position="29"/>
    </location>
</feature>
<sequence length="78" mass="8901">MSLFREFDDERENGSEKALKTRSRKRKHGGNNNYTPEVRANIAKLCIDVGPLKAAKKMTQELGREVNESTARSIKRHS</sequence>
<feature type="compositionally biased region" description="Basic and acidic residues" evidence="1">
    <location>
        <begin position="1"/>
        <end position="19"/>
    </location>
</feature>
<dbReference type="AlphaFoldDB" id="A0A8J9Z782"/>
<reference evidence="2" key="1">
    <citation type="submission" date="2022-01" db="EMBL/GenBank/DDBJ databases">
        <authorList>
            <person name="Braso-Vives M."/>
        </authorList>
    </citation>
    <scope>NUCLEOTIDE SEQUENCE</scope>
</reference>
<keyword evidence="3" id="KW-1185">Reference proteome</keyword>
<evidence type="ECO:0000313" key="2">
    <source>
        <dbReference type="EMBL" id="CAH1248581.1"/>
    </source>
</evidence>
<accession>A0A8J9Z782</accession>
<gene>
    <name evidence="2" type="primary">Hypp8268</name>
    <name evidence="2" type="ORF">BLAG_LOCUS9904</name>
</gene>
<feature type="region of interest" description="Disordered" evidence="1">
    <location>
        <begin position="1"/>
        <end position="35"/>
    </location>
</feature>